<organism evidence="2 3">
    <name type="scientific">Theileria equi strain WA</name>
    <dbReference type="NCBI Taxonomy" id="1537102"/>
    <lineage>
        <taxon>Eukaryota</taxon>
        <taxon>Sar</taxon>
        <taxon>Alveolata</taxon>
        <taxon>Apicomplexa</taxon>
        <taxon>Aconoidasida</taxon>
        <taxon>Piroplasmida</taxon>
        <taxon>Theileriidae</taxon>
        <taxon>Theileria</taxon>
    </lineage>
</organism>
<dbReference type="InterPro" id="IPR023214">
    <property type="entry name" value="HAD_sf"/>
</dbReference>
<dbReference type="OrthoDB" id="27226at2759"/>
<dbReference type="PANTHER" id="PTHR10000">
    <property type="entry name" value="PHOSPHOSERINE PHOSPHATASE"/>
    <property type="match status" value="1"/>
</dbReference>
<proteinExistence type="predicted"/>
<accession>L1LBV2</accession>
<dbReference type="NCBIfam" id="TIGR00099">
    <property type="entry name" value="Cof-subfamily"/>
    <property type="match status" value="1"/>
</dbReference>
<dbReference type="RefSeq" id="XP_004832110.1">
    <property type="nucleotide sequence ID" value="XM_004832053.1"/>
</dbReference>
<dbReference type="Pfam" id="PF08282">
    <property type="entry name" value="Hydrolase_3"/>
    <property type="match status" value="1"/>
</dbReference>
<dbReference type="GO" id="GO:0050308">
    <property type="term" value="F:sugar-phosphatase activity"/>
    <property type="evidence" value="ECO:0007669"/>
    <property type="project" value="UniProtKB-EC"/>
</dbReference>
<dbReference type="Gene3D" id="3.30.1240.10">
    <property type="match status" value="1"/>
</dbReference>
<dbReference type="eggNOG" id="ENOG502RSY5">
    <property type="taxonomic scope" value="Eukaryota"/>
</dbReference>
<keyword evidence="2" id="KW-0378">Hydrolase</keyword>
<dbReference type="PANTHER" id="PTHR10000:SF8">
    <property type="entry name" value="HAD SUPERFAMILY HYDROLASE-LIKE, TYPE 3"/>
    <property type="match status" value="1"/>
</dbReference>
<evidence type="ECO:0000256" key="1">
    <source>
        <dbReference type="SAM" id="SignalP"/>
    </source>
</evidence>
<keyword evidence="3" id="KW-1185">Reference proteome</keyword>
<dbReference type="AlphaFoldDB" id="L1LBV2"/>
<dbReference type="InterPro" id="IPR036412">
    <property type="entry name" value="HAD-like_sf"/>
</dbReference>
<dbReference type="InterPro" id="IPR006379">
    <property type="entry name" value="HAD-SF_hydro_IIB"/>
</dbReference>
<evidence type="ECO:0000313" key="2">
    <source>
        <dbReference type="EMBL" id="EKX72658.1"/>
    </source>
</evidence>
<gene>
    <name evidence="2" type="ORF">BEWA_012170</name>
</gene>
<name>L1LBV2_THEEQ</name>
<dbReference type="GO" id="GO:0005829">
    <property type="term" value="C:cytosol"/>
    <property type="evidence" value="ECO:0007669"/>
    <property type="project" value="TreeGrafter"/>
</dbReference>
<feature type="signal peptide" evidence="1">
    <location>
        <begin position="1"/>
        <end position="18"/>
    </location>
</feature>
<keyword evidence="1" id="KW-0732">Signal</keyword>
<dbReference type="GO" id="GO:0000287">
    <property type="term" value="F:magnesium ion binding"/>
    <property type="evidence" value="ECO:0007669"/>
    <property type="project" value="TreeGrafter"/>
</dbReference>
<dbReference type="GeneID" id="15804293"/>
<reference evidence="2 3" key="1">
    <citation type="journal article" date="2012" name="BMC Genomics">
        <title>Comparative genomic analysis and phylogenetic position of Theileria equi.</title>
        <authorList>
            <person name="Kappmeyer L.S."/>
            <person name="Thiagarajan M."/>
            <person name="Herndon D.R."/>
            <person name="Ramsay J.D."/>
            <person name="Caler E."/>
            <person name="Djikeng A."/>
            <person name="Gillespie J.J."/>
            <person name="Lau A.O."/>
            <person name="Roalson E.H."/>
            <person name="Silva J.C."/>
            <person name="Silva M.G."/>
            <person name="Suarez C.E."/>
            <person name="Ueti M.W."/>
            <person name="Nene V.M."/>
            <person name="Mealey R.H."/>
            <person name="Knowles D.P."/>
            <person name="Brayton K.A."/>
        </authorList>
    </citation>
    <scope>NUCLEOTIDE SEQUENCE [LARGE SCALE GENOMIC DNA]</scope>
    <source>
        <strain evidence="2 3">WA</strain>
    </source>
</reference>
<feature type="chain" id="PRO_5003952427" evidence="1">
    <location>
        <begin position="19"/>
        <end position="337"/>
    </location>
</feature>
<dbReference type="EC" id="3.1.3.23" evidence="2"/>
<protein>
    <submittedName>
        <fullName evidence="2">Haloacid dehalogenase-like hydrolase family member protein</fullName>
        <ecNumber evidence="2">3.1.3.23</ecNumber>
    </submittedName>
</protein>
<dbReference type="NCBIfam" id="TIGR01484">
    <property type="entry name" value="HAD-SF-IIB"/>
    <property type="match status" value="1"/>
</dbReference>
<dbReference type="EMBL" id="ACOU01000004">
    <property type="protein sequence ID" value="EKX72658.1"/>
    <property type="molecule type" value="Genomic_DNA"/>
</dbReference>
<dbReference type="VEuPathDB" id="PiroplasmaDB:BEWA_012170"/>
<dbReference type="STRING" id="1537102.L1LBV2"/>
<sequence>MLFIVLIIALTTRSLTVGGLNENESRLKGDCDAYSPLSHLRLPRDTSGFVKPEEPPKYFGIDIDGTLLAKNKEVWERNIEAFAETRRRGYIPFLCTGRAQGSSLNLIGGKTVMEKISYRGYPGVYKNGAVIFAEDGKVLSMHIFPKEFLKILYNFLVANELIANILFYDEEELFSLVEDNKVLKKMTSGKSTIPKIFKFEDMLKKNILMLKYQGFELNVPEFKEGIDYIEKVDVNGTHDLSPSGVTKASGIQELMEHYGLSTKDCGFIGDGYNDVEAMELCEYSFAVANAPDEVKRHAKFVLDKTCDQAAVAEALELMYGPFTVTSDLANVHQMVQL</sequence>
<dbReference type="SUPFAM" id="SSF56784">
    <property type="entry name" value="HAD-like"/>
    <property type="match status" value="1"/>
</dbReference>
<comment type="caution">
    <text evidence="2">The sequence shown here is derived from an EMBL/GenBank/DDBJ whole genome shotgun (WGS) entry which is preliminary data.</text>
</comment>
<evidence type="ECO:0000313" key="3">
    <source>
        <dbReference type="Proteomes" id="UP000031512"/>
    </source>
</evidence>
<dbReference type="Proteomes" id="UP000031512">
    <property type="component" value="Unassembled WGS sequence"/>
</dbReference>
<dbReference type="KEGG" id="beq:BEWA_012170"/>
<dbReference type="Gene3D" id="3.40.50.1000">
    <property type="entry name" value="HAD superfamily/HAD-like"/>
    <property type="match status" value="1"/>
</dbReference>
<dbReference type="PROSITE" id="PS01228">
    <property type="entry name" value="COF_1"/>
    <property type="match status" value="1"/>
</dbReference>
<dbReference type="InterPro" id="IPR000150">
    <property type="entry name" value="Cof"/>
</dbReference>